<dbReference type="NCBIfam" id="TIGR00009">
    <property type="entry name" value="L28"/>
    <property type="match status" value="1"/>
</dbReference>
<proteinExistence type="inferred from homology"/>
<organism evidence="6 7">
    <name type="scientific">Orientia tsutsugamushi</name>
    <name type="common">Rickettsia tsutsugamushi</name>
    <dbReference type="NCBI Taxonomy" id="784"/>
    <lineage>
        <taxon>Bacteria</taxon>
        <taxon>Pseudomonadati</taxon>
        <taxon>Pseudomonadota</taxon>
        <taxon>Alphaproteobacteria</taxon>
        <taxon>Rickettsiales</taxon>
        <taxon>Rickettsiaceae</taxon>
        <taxon>Rickettsieae</taxon>
        <taxon>Orientia</taxon>
    </lineage>
</organism>
<name>A0A2R8F1W0_ORITS</name>
<evidence type="ECO:0000256" key="3">
    <source>
        <dbReference type="ARBA" id="ARBA00023274"/>
    </source>
</evidence>
<dbReference type="Gene3D" id="2.30.170.40">
    <property type="entry name" value="Ribosomal protein L28/L24"/>
    <property type="match status" value="1"/>
</dbReference>
<dbReference type="RefSeq" id="WP_108839973.1">
    <property type="nucleotide sequence ID" value="NZ_OOHR01000012.1"/>
</dbReference>
<protein>
    <recommendedName>
        <fullName evidence="4 5">Large ribosomal subunit protein bL28</fullName>
    </recommendedName>
</protein>
<evidence type="ECO:0000256" key="1">
    <source>
        <dbReference type="ARBA" id="ARBA00008760"/>
    </source>
</evidence>
<keyword evidence="2 5" id="KW-0689">Ribosomal protein</keyword>
<keyword evidence="3 5" id="KW-0687">Ribonucleoprotein</keyword>
<dbReference type="InterPro" id="IPR037147">
    <property type="entry name" value="Ribosomal_bL28_sf"/>
</dbReference>
<dbReference type="HAMAP" id="MF_00373">
    <property type="entry name" value="Ribosomal_bL28"/>
    <property type="match status" value="1"/>
</dbReference>
<evidence type="ECO:0000313" key="7">
    <source>
        <dbReference type="Proteomes" id="UP000244889"/>
    </source>
</evidence>
<gene>
    <name evidence="5 6" type="primary">rpmB</name>
    <name evidence="6" type="ORF">FPW1038_00270</name>
</gene>
<dbReference type="PANTHER" id="PTHR13528">
    <property type="entry name" value="39S RIBOSOMAL PROTEIN L28, MITOCHONDRIAL"/>
    <property type="match status" value="1"/>
</dbReference>
<evidence type="ECO:0000256" key="2">
    <source>
        <dbReference type="ARBA" id="ARBA00022980"/>
    </source>
</evidence>
<dbReference type="InterPro" id="IPR034704">
    <property type="entry name" value="Ribosomal_bL28/bL31-like_sf"/>
</dbReference>
<dbReference type="Pfam" id="PF00830">
    <property type="entry name" value="Ribosomal_L28"/>
    <property type="match status" value="1"/>
</dbReference>
<dbReference type="GO" id="GO:0006412">
    <property type="term" value="P:translation"/>
    <property type="evidence" value="ECO:0007669"/>
    <property type="project" value="UniProtKB-UniRule"/>
</dbReference>
<evidence type="ECO:0000313" key="6">
    <source>
        <dbReference type="EMBL" id="SPM45417.1"/>
    </source>
</evidence>
<dbReference type="InterPro" id="IPR001383">
    <property type="entry name" value="Ribosomal_bL28_bact-type"/>
</dbReference>
<dbReference type="SUPFAM" id="SSF143800">
    <property type="entry name" value="L28p-like"/>
    <property type="match status" value="1"/>
</dbReference>
<accession>A0A2R8F1W0</accession>
<dbReference type="InterPro" id="IPR026569">
    <property type="entry name" value="Ribosomal_bL28"/>
</dbReference>
<dbReference type="AlphaFoldDB" id="A0A2R8F1W0"/>
<reference evidence="7" key="1">
    <citation type="submission" date="2018-03" db="EMBL/GenBank/DDBJ databases">
        <authorList>
            <person name="Batty M. E."/>
            <person name="Batty M E."/>
        </authorList>
    </citation>
    <scope>NUCLEOTIDE SEQUENCE [LARGE SCALE GENOMIC DNA]</scope>
</reference>
<dbReference type="GO" id="GO:0003735">
    <property type="term" value="F:structural constituent of ribosome"/>
    <property type="evidence" value="ECO:0007669"/>
    <property type="project" value="InterPro"/>
</dbReference>
<dbReference type="GO" id="GO:0022625">
    <property type="term" value="C:cytosolic large ribosomal subunit"/>
    <property type="evidence" value="ECO:0007669"/>
    <property type="project" value="TreeGrafter"/>
</dbReference>
<evidence type="ECO:0000256" key="4">
    <source>
        <dbReference type="ARBA" id="ARBA00035174"/>
    </source>
</evidence>
<dbReference type="PANTHER" id="PTHR13528:SF2">
    <property type="entry name" value="LARGE RIBOSOMAL SUBUNIT PROTEIN BL28M"/>
    <property type="match status" value="1"/>
</dbReference>
<evidence type="ECO:0000256" key="5">
    <source>
        <dbReference type="HAMAP-Rule" id="MF_00373"/>
    </source>
</evidence>
<dbReference type="Proteomes" id="UP000244889">
    <property type="component" value="Unassembled WGS sequence"/>
</dbReference>
<comment type="similarity">
    <text evidence="1 5">Belongs to the bacterial ribosomal protein bL28 family.</text>
</comment>
<dbReference type="EMBL" id="OOHR01000012">
    <property type="protein sequence ID" value="SPM45417.1"/>
    <property type="molecule type" value="Genomic_DNA"/>
</dbReference>
<sequence>MSRVCELTGVSVQSGHNVSHSQRKTKRKFLPNLQNVSLFSDSLKKAFKFKVAARAMRTLDKVGGLDCYLLSASDKTLSKSAIEVKKIIKNNESKRVKF</sequence>